<dbReference type="AlphaFoldDB" id="A0A6A4Q6M6"/>
<comment type="caution">
    <text evidence="1">The sequence shown here is derived from an EMBL/GenBank/DDBJ whole genome shotgun (WGS) entry which is preliminary data.</text>
</comment>
<evidence type="ECO:0000313" key="2">
    <source>
        <dbReference type="Proteomes" id="UP000447434"/>
    </source>
</evidence>
<proteinExistence type="predicted"/>
<keyword evidence="2" id="KW-1185">Reference proteome</keyword>
<name>A0A6A4Q6M6_LUPAL</name>
<organism evidence="1 2">
    <name type="scientific">Lupinus albus</name>
    <name type="common">White lupine</name>
    <name type="synonym">Lupinus termis</name>
    <dbReference type="NCBI Taxonomy" id="3870"/>
    <lineage>
        <taxon>Eukaryota</taxon>
        <taxon>Viridiplantae</taxon>
        <taxon>Streptophyta</taxon>
        <taxon>Embryophyta</taxon>
        <taxon>Tracheophyta</taxon>
        <taxon>Spermatophyta</taxon>
        <taxon>Magnoliopsida</taxon>
        <taxon>eudicotyledons</taxon>
        <taxon>Gunneridae</taxon>
        <taxon>Pentapetalae</taxon>
        <taxon>rosids</taxon>
        <taxon>fabids</taxon>
        <taxon>Fabales</taxon>
        <taxon>Fabaceae</taxon>
        <taxon>Papilionoideae</taxon>
        <taxon>50 kb inversion clade</taxon>
        <taxon>genistoids sensu lato</taxon>
        <taxon>core genistoids</taxon>
        <taxon>Genisteae</taxon>
        <taxon>Lupinus</taxon>
    </lineage>
</organism>
<sequence>MEKKRFCAVMQRGREGIWVLFLEIDILMTQTTQEVGKTKKNGLGEWCVLRFLCLGLHYTHSIGLKFQDS</sequence>
<accession>A0A6A4Q6M6</accession>
<reference evidence="2" key="1">
    <citation type="journal article" date="2020" name="Nat. Commun.">
        <title>Genome sequence of the cluster root forming white lupin.</title>
        <authorList>
            <person name="Hufnagel B."/>
            <person name="Marques A."/>
            <person name="Soriano A."/>
            <person name="Marques L."/>
            <person name="Divol F."/>
            <person name="Doumas P."/>
            <person name="Sallet E."/>
            <person name="Mancinotti D."/>
            <person name="Carrere S."/>
            <person name="Marande W."/>
            <person name="Arribat S."/>
            <person name="Keller J."/>
            <person name="Huneau C."/>
            <person name="Blein T."/>
            <person name="Aime D."/>
            <person name="Laguerre M."/>
            <person name="Taylor J."/>
            <person name="Schubert V."/>
            <person name="Nelson M."/>
            <person name="Geu-Flores F."/>
            <person name="Crespi M."/>
            <person name="Gallardo-Guerrero K."/>
            <person name="Delaux P.-M."/>
            <person name="Salse J."/>
            <person name="Berges H."/>
            <person name="Guyot R."/>
            <person name="Gouzy J."/>
            <person name="Peret B."/>
        </authorList>
    </citation>
    <scope>NUCLEOTIDE SEQUENCE [LARGE SCALE GENOMIC DNA]</scope>
    <source>
        <strain evidence="2">cv. Amiga</strain>
    </source>
</reference>
<gene>
    <name evidence="1" type="ORF">Lalb_Chr07g0177831</name>
</gene>
<dbReference type="Proteomes" id="UP000447434">
    <property type="component" value="Chromosome 7"/>
</dbReference>
<evidence type="ECO:0000313" key="1">
    <source>
        <dbReference type="EMBL" id="KAE9609607.1"/>
    </source>
</evidence>
<dbReference type="EMBL" id="WOCE01000007">
    <property type="protein sequence ID" value="KAE9609607.1"/>
    <property type="molecule type" value="Genomic_DNA"/>
</dbReference>
<protein>
    <submittedName>
        <fullName evidence="1">Uncharacterized protein</fullName>
    </submittedName>
</protein>